<reference evidence="1 2" key="1">
    <citation type="submission" date="2013-12" db="EMBL/GenBank/DDBJ databases">
        <authorList>
            <consortium name="DOE Joint Genome Institute"/>
            <person name="Muyzer G."/>
            <person name="Huntemann M."/>
            <person name="Han J."/>
            <person name="Chen A."/>
            <person name="Kyrpides N."/>
            <person name="Mavromatis K."/>
            <person name="Markowitz V."/>
            <person name="Palaniappan K."/>
            <person name="Ivanova N."/>
            <person name="Schaumberg A."/>
            <person name="Pati A."/>
            <person name="Liolios K."/>
            <person name="Nordberg H.P."/>
            <person name="Cantor M.N."/>
            <person name="Hua S.X."/>
            <person name="Woyke T."/>
        </authorList>
    </citation>
    <scope>NUCLEOTIDE SEQUENCE [LARGE SCALE GENOMIC DNA]</scope>
    <source>
        <strain evidence="1 2">ARh 1</strain>
    </source>
</reference>
<dbReference type="Proteomes" id="UP000005289">
    <property type="component" value="Chromosome"/>
</dbReference>
<gene>
    <name evidence="1" type="ORF">THITH_05585</name>
</gene>
<name>W0DN17_9GAMM</name>
<dbReference type="KEGG" id="tti:THITH_05585"/>
<dbReference type="HOGENOM" id="CLU_2703694_0_0_6"/>
<sequence>MASPEALAIDLIAVSHTHHQHPKPFIFYRCNDSVLTHAVAPVFAQFPGQRHAQTPRVVQWRDTLVQVFQNPAC</sequence>
<dbReference type="STRING" id="713585.THITH_05585"/>
<keyword evidence="2" id="KW-1185">Reference proteome</keyword>
<protein>
    <submittedName>
        <fullName evidence="1">Uncharacterized protein</fullName>
    </submittedName>
</protein>
<evidence type="ECO:0000313" key="1">
    <source>
        <dbReference type="EMBL" id="AHE99984.1"/>
    </source>
</evidence>
<dbReference type="EMBL" id="CP007029">
    <property type="protein sequence ID" value="AHE99984.1"/>
    <property type="molecule type" value="Genomic_DNA"/>
</dbReference>
<organism evidence="1 2">
    <name type="scientific">Thioalkalivibrio paradoxus ARh 1</name>
    <dbReference type="NCBI Taxonomy" id="713585"/>
    <lineage>
        <taxon>Bacteria</taxon>
        <taxon>Pseudomonadati</taxon>
        <taxon>Pseudomonadota</taxon>
        <taxon>Gammaproteobacteria</taxon>
        <taxon>Chromatiales</taxon>
        <taxon>Ectothiorhodospiraceae</taxon>
        <taxon>Thioalkalivibrio</taxon>
    </lineage>
</organism>
<dbReference type="AlphaFoldDB" id="W0DN17"/>
<accession>W0DN17</accession>
<evidence type="ECO:0000313" key="2">
    <source>
        <dbReference type="Proteomes" id="UP000005289"/>
    </source>
</evidence>
<proteinExistence type="predicted"/>